<comment type="caution">
    <text evidence="3">The sequence shown here is derived from an EMBL/GenBank/DDBJ whole genome shotgun (WGS) entry which is preliminary data.</text>
</comment>
<dbReference type="AlphaFoldDB" id="A0A2T4Z4V8"/>
<feature type="compositionally biased region" description="Low complexity" evidence="1">
    <location>
        <begin position="193"/>
        <end position="210"/>
    </location>
</feature>
<evidence type="ECO:0000259" key="2">
    <source>
        <dbReference type="Pfam" id="PF00069"/>
    </source>
</evidence>
<dbReference type="Pfam" id="PF00069">
    <property type="entry name" value="Pkinase"/>
    <property type="match status" value="1"/>
</dbReference>
<reference evidence="3 4" key="1">
    <citation type="submission" date="2018-04" db="EMBL/GenBank/DDBJ databases">
        <title>Genomic Encyclopedia of Archaeal and Bacterial Type Strains, Phase II (KMG-II): from individual species to whole genera.</title>
        <authorList>
            <person name="Goeker M."/>
        </authorList>
    </citation>
    <scope>NUCLEOTIDE SEQUENCE [LARGE SCALE GENOMIC DNA]</scope>
    <source>
        <strain evidence="3 4">DSM 45169</strain>
    </source>
</reference>
<keyword evidence="3" id="KW-0418">Kinase</keyword>
<evidence type="ECO:0000313" key="3">
    <source>
        <dbReference type="EMBL" id="PTM56929.1"/>
    </source>
</evidence>
<sequence>MKPFQPIYRELVDELSSMVANKQIQNQCRLLGEGLSGRVYEYENFAVKVFKEDGSENDDYRMLNRLHHHSAFPTLHYYEDRFMLMDKCDGTTLARERESGDGLKDAYFTQIEQVVEECYQVGIIPRDLHLNNVMVDRDNRIKIVDVGRFVHTDQSEDYKERLTEDLQDLKYHVFGFGFFSSSRRKRRRHRYRSSGSRSHSNSHSSRSYSSSRRKRRKYRRKRYHSS</sequence>
<organism evidence="3 4">
    <name type="scientific">Desmospora activa DSM 45169</name>
    <dbReference type="NCBI Taxonomy" id="1121389"/>
    <lineage>
        <taxon>Bacteria</taxon>
        <taxon>Bacillati</taxon>
        <taxon>Bacillota</taxon>
        <taxon>Bacilli</taxon>
        <taxon>Bacillales</taxon>
        <taxon>Thermoactinomycetaceae</taxon>
        <taxon>Desmospora</taxon>
    </lineage>
</organism>
<dbReference type="EMBL" id="PZZP01000002">
    <property type="protein sequence ID" value="PTM56929.1"/>
    <property type="molecule type" value="Genomic_DNA"/>
</dbReference>
<dbReference type="GO" id="GO:0005524">
    <property type="term" value="F:ATP binding"/>
    <property type="evidence" value="ECO:0007669"/>
    <property type="project" value="InterPro"/>
</dbReference>
<dbReference type="GO" id="GO:0004672">
    <property type="term" value="F:protein kinase activity"/>
    <property type="evidence" value="ECO:0007669"/>
    <property type="project" value="InterPro"/>
</dbReference>
<proteinExistence type="predicted"/>
<evidence type="ECO:0000313" key="4">
    <source>
        <dbReference type="Proteomes" id="UP000241639"/>
    </source>
</evidence>
<keyword evidence="4" id="KW-1185">Reference proteome</keyword>
<dbReference type="InterPro" id="IPR000719">
    <property type="entry name" value="Prot_kinase_dom"/>
</dbReference>
<accession>A0A2T4Z4V8</accession>
<protein>
    <submittedName>
        <fullName evidence="3">Protein kinase-like protein</fullName>
    </submittedName>
</protein>
<gene>
    <name evidence="3" type="ORF">C8J48_3258</name>
</gene>
<dbReference type="Proteomes" id="UP000241639">
    <property type="component" value="Unassembled WGS sequence"/>
</dbReference>
<dbReference type="SUPFAM" id="SSF56112">
    <property type="entry name" value="Protein kinase-like (PK-like)"/>
    <property type="match status" value="1"/>
</dbReference>
<evidence type="ECO:0000256" key="1">
    <source>
        <dbReference type="SAM" id="MobiDB-lite"/>
    </source>
</evidence>
<keyword evidence="3" id="KW-0808">Transferase</keyword>
<dbReference type="InterPro" id="IPR011009">
    <property type="entry name" value="Kinase-like_dom_sf"/>
</dbReference>
<dbReference type="Gene3D" id="1.10.510.10">
    <property type="entry name" value="Transferase(Phosphotransferase) domain 1"/>
    <property type="match status" value="1"/>
</dbReference>
<dbReference type="RefSeq" id="WP_107728213.1">
    <property type="nucleotide sequence ID" value="NZ_PZZP01000002.1"/>
</dbReference>
<feature type="compositionally biased region" description="Basic residues" evidence="1">
    <location>
        <begin position="211"/>
        <end position="226"/>
    </location>
</feature>
<feature type="region of interest" description="Disordered" evidence="1">
    <location>
        <begin position="187"/>
        <end position="226"/>
    </location>
</feature>
<feature type="domain" description="Protein kinase" evidence="2">
    <location>
        <begin position="28"/>
        <end position="160"/>
    </location>
</feature>
<dbReference type="OrthoDB" id="529320at2"/>
<name>A0A2T4Z4V8_9BACL</name>